<keyword evidence="8" id="KW-0969">Cilium</keyword>
<gene>
    <name evidence="8" type="primary">fliD</name>
    <name evidence="8" type="ORF">OM076_17020</name>
</gene>
<dbReference type="InterPro" id="IPR040026">
    <property type="entry name" value="FliD"/>
</dbReference>
<protein>
    <recommendedName>
        <fullName evidence="5">Flagellar hook-associated protein 2</fullName>
        <shortName evidence="5">HAP2</shortName>
    </recommendedName>
    <alternativeName>
        <fullName evidence="5">Flagellar cap protein</fullName>
    </alternativeName>
</protein>
<dbReference type="GO" id="GO:0009424">
    <property type="term" value="C:bacterial-type flagellum hook"/>
    <property type="evidence" value="ECO:0007669"/>
    <property type="project" value="UniProtKB-UniRule"/>
</dbReference>
<keyword evidence="4 5" id="KW-0975">Bacterial flagellum</keyword>
<dbReference type="Pfam" id="PF02465">
    <property type="entry name" value="FliD_N"/>
    <property type="match status" value="1"/>
</dbReference>
<dbReference type="GO" id="GO:0005576">
    <property type="term" value="C:extracellular region"/>
    <property type="evidence" value="ECO:0007669"/>
    <property type="project" value="UniProtKB-SubCell"/>
</dbReference>
<dbReference type="PANTHER" id="PTHR30288:SF0">
    <property type="entry name" value="FLAGELLAR HOOK-ASSOCIATED PROTEIN 2"/>
    <property type="match status" value="1"/>
</dbReference>
<comment type="caution">
    <text evidence="8">The sequence shown here is derived from an EMBL/GenBank/DDBJ whole genome shotgun (WGS) entry which is preliminary data.</text>
</comment>
<dbReference type="GO" id="GO:0071973">
    <property type="term" value="P:bacterial-type flagellum-dependent cell motility"/>
    <property type="evidence" value="ECO:0007669"/>
    <property type="project" value="TreeGrafter"/>
</dbReference>
<evidence type="ECO:0000259" key="6">
    <source>
        <dbReference type="Pfam" id="PF02465"/>
    </source>
</evidence>
<reference evidence="8" key="1">
    <citation type="submission" date="2022-10" db="EMBL/GenBank/DDBJ databases">
        <title>The WGS of Solirubrobacter ginsenosidimutans DSM 21036.</title>
        <authorList>
            <person name="Jiang Z."/>
        </authorList>
    </citation>
    <scope>NUCLEOTIDE SEQUENCE</scope>
    <source>
        <strain evidence="8">DSM 21036</strain>
    </source>
</reference>
<feature type="domain" description="Flagellar hook-associated protein 2 C-terminal" evidence="7">
    <location>
        <begin position="218"/>
        <end position="460"/>
    </location>
</feature>
<keyword evidence="8" id="KW-0282">Flagellum</keyword>
<proteinExistence type="inferred from homology"/>
<evidence type="ECO:0000313" key="9">
    <source>
        <dbReference type="Proteomes" id="UP001149140"/>
    </source>
</evidence>
<comment type="function">
    <text evidence="5">Required for morphogenesis and for the elongation of the flagellar filament by facilitating polymerization of the flagellin monomers at the tip of growing filament. Forms a capping structure, which prevents flagellin subunits (transported through the central channel of the flagellum) from leaking out without polymerization at the distal end.</text>
</comment>
<dbReference type="Proteomes" id="UP001149140">
    <property type="component" value="Unassembled WGS sequence"/>
</dbReference>
<dbReference type="EMBL" id="JAPDOD010000015">
    <property type="protein sequence ID" value="MDA0161979.1"/>
    <property type="molecule type" value="Genomic_DNA"/>
</dbReference>
<evidence type="ECO:0000256" key="5">
    <source>
        <dbReference type="RuleBase" id="RU362066"/>
    </source>
</evidence>
<comment type="subcellular location">
    <subcellularLocation>
        <location evidence="5">Secreted</location>
    </subcellularLocation>
    <subcellularLocation>
        <location evidence="5">Bacterial flagellum</location>
    </subcellularLocation>
</comment>
<evidence type="ECO:0000256" key="1">
    <source>
        <dbReference type="ARBA" id="ARBA00009764"/>
    </source>
</evidence>
<evidence type="ECO:0000259" key="7">
    <source>
        <dbReference type="Pfam" id="PF07195"/>
    </source>
</evidence>
<keyword evidence="9" id="KW-1185">Reference proteome</keyword>
<keyword evidence="5" id="KW-0964">Secreted</keyword>
<dbReference type="InterPro" id="IPR010809">
    <property type="entry name" value="FliD_C"/>
</dbReference>
<sequence>MAGISLTGMASGLDTDSIISQLMALEQNKVVAVQMRQVKVQAHKDDLSAIKTKLDAFKSAAAALSDTATWKATQTTSSADPTKLDVALLGGAGIGGHTLQIDKLASSAQHGFTYTPSATAGSFDLYYGSDPLATGASKVTVSVAANATASDVATAINANENAPVYAAVIKDASNNERIVFSSRKTGQSSDFTVDPAAMGAGSSIVEDGTYSRTGTTLNASFKLDGEAVARTSESNIVDNAIPGVRLTLKGITASPMSVTTTAAAIDTAGVGKKVQALVDAYNAVVTATRAQLTEKNDPKATTTSGLQAGSLFGDSGLTSMLGQMKSQMTQVVTGLGLTSLADIGITIPKSTGAAVTQEAKDGKLTFDSTVLTTALNTDWTKVRDLFTGKGATKGVSSLLTGFVDKQTSTSGVLTGRMASDDTTLKDFTAQITKLNDRMTSTQARLKAQFTAMETALNQSQTQQAWLTSQISSLPSLR</sequence>
<keyword evidence="3" id="KW-0175">Coiled coil</keyword>
<comment type="similarity">
    <text evidence="1 5">Belongs to the FliD family.</text>
</comment>
<dbReference type="PANTHER" id="PTHR30288">
    <property type="entry name" value="FLAGELLAR CAP/ASSEMBLY PROTEIN FLID"/>
    <property type="match status" value="1"/>
</dbReference>
<keyword evidence="8" id="KW-0966">Cell projection</keyword>
<dbReference type="InterPro" id="IPR003481">
    <property type="entry name" value="FliD_N"/>
</dbReference>
<organism evidence="8 9">
    <name type="scientific">Solirubrobacter ginsenosidimutans</name>
    <dbReference type="NCBI Taxonomy" id="490573"/>
    <lineage>
        <taxon>Bacteria</taxon>
        <taxon>Bacillati</taxon>
        <taxon>Actinomycetota</taxon>
        <taxon>Thermoleophilia</taxon>
        <taxon>Solirubrobacterales</taxon>
        <taxon>Solirubrobacteraceae</taxon>
        <taxon>Solirubrobacter</taxon>
    </lineage>
</organism>
<feature type="domain" description="Flagellar hook-associated protein 2 N-terminal" evidence="6">
    <location>
        <begin position="11"/>
        <end position="107"/>
    </location>
</feature>
<dbReference type="AlphaFoldDB" id="A0A9X3MSU4"/>
<evidence type="ECO:0000256" key="4">
    <source>
        <dbReference type="ARBA" id="ARBA00023143"/>
    </source>
</evidence>
<comment type="subunit">
    <text evidence="2 5">Homopentamer.</text>
</comment>
<evidence type="ECO:0000313" key="8">
    <source>
        <dbReference type="EMBL" id="MDA0161979.1"/>
    </source>
</evidence>
<evidence type="ECO:0000256" key="3">
    <source>
        <dbReference type="ARBA" id="ARBA00023054"/>
    </source>
</evidence>
<dbReference type="Pfam" id="PF07195">
    <property type="entry name" value="FliD_C"/>
    <property type="match status" value="1"/>
</dbReference>
<accession>A0A9X3MSU4</accession>
<dbReference type="GO" id="GO:0009421">
    <property type="term" value="C:bacterial-type flagellum filament cap"/>
    <property type="evidence" value="ECO:0007669"/>
    <property type="project" value="InterPro"/>
</dbReference>
<evidence type="ECO:0000256" key="2">
    <source>
        <dbReference type="ARBA" id="ARBA00011255"/>
    </source>
</evidence>
<dbReference type="GO" id="GO:0007155">
    <property type="term" value="P:cell adhesion"/>
    <property type="evidence" value="ECO:0007669"/>
    <property type="project" value="InterPro"/>
</dbReference>
<name>A0A9X3MSU4_9ACTN</name>